<dbReference type="EMBL" id="MFAF01000048">
    <property type="protein sequence ID" value="OGD78134.1"/>
    <property type="molecule type" value="Genomic_DNA"/>
</dbReference>
<feature type="binding site" evidence="11">
    <location>
        <position position="5"/>
    </location>
    <ligand>
        <name>ATP</name>
        <dbReference type="ChEBI" id="CHEBI:30616"/>
    </ligand>
</feature>
<evidence type="ECO:0000256" key="5">
    <source>
        <dbReference type="ARBA" id="ARBA00022723"/>
    </source>
</evidence>
<keyword evidence="7 14" id="KW-0418">Kinase</keyword>
<gene>
    <name evidence="14" type="ORF">A2Y64_01300</name>
</gene>
<dbReference type="PROSITE" id="PS51374">
    <property type="entry name" value="NDPK_LIKE"/>
    <property type="match status" value="1"/>
</dbReference>
<evidence type="ECO:0000256" key="11">
    <source>
        <dbReference type="PROSITE-ProRule" id="PRU00706"/>
    </source>
</evidence>
<keyword evidence="4" id="KW-0808">Transferase</keyword>
<evidence type="ECO:0000313" key="14">
    <source>
        <dbReference type="EMBL" id="OGD78134.1"/>
    </source>
</evidence>
<dbReference type="GO" id="GO:0006228">
    <property type="term" value="P:UTP biosynthetic process"/>
    <property type="evidence" value="ECO:0007669"/>
    <property type="project" value="InterPro"/>
</dbReference>
<dbReference type="GO" id="GO:0005524">
    <property type="term" value="F:ATP binding"/>
    <property type="evidence" value="ECO:0007669"/>
    <property type="project" value="UniProtKB-KW"/>
</dbReference>
<dbReference type="InterPro" id="IPR001564">
    <property type="entry name" value="Nucleoside_diP_kinase"/>
</dbReference>
<dbReference type="FunFam" id="3.30.70.141:FF:000017">
    <property type="entry name" value="Nucleoside diphosphate kinase"/>
    <property type="match status" value="1"/>
</dbReference>
<evidence type="ECO:0000256" key="8">
    <source>
        <dbReference type="ARBA" id="ARBA00022840"/>
    </source>
</evidence>
<dbReference type="Gene3D" id="3.30.70.141">
    <property type="entry name" value="Nucleoside diphosphate kinase-like domain"/>
    <property type="match status" value="1"/>
</dbReference>
<reference evidence="14 15" key="1">
    <citation type="journal article" date="2016" name="Nat. Commun.">
        <title>Thousands of microbial genomes shed light on interconnected biogeochemical processes in an aquifer system.</title>
        <authorList>
            <person name="Anantharaman K."/>
            <person name="Brown C.T."/>
            <person name="Hug L.A."/>
            <person name="Sharon I."/>
            <person name="Castelle C.J."/>
            <person name="Probst A.J."/>
            <person name="Thomas B.C."/>
            <person name="Singh A."/>
            <person name="Wilkins M.J."/>
            <person name="Karaoz U."/>
            <person name="Brodie E.L."/>
            <person name="Williams K.H."/>
            <person name="Hubbard S.S."/>
            <person name="Banfield J.F."/>
        </authorList>
    </citation>
    <scope>NUCLEOTIDE SEQUENCE [LARGE SCALE GENOMIC DNA]</scope>
</reference>
<comment type="cofactor">
    <cofactor evidence="1">
        <name>Mg(2+)</name>
        <dbReference type="ChEBI" id="CHEBI:18420"/>
    </cofactor>
</comment>
<keyword evidence="10" id="KW-0546">Nucleotide metabolism</keyword>
<evidence type="ECO:0000256" key="9">
    <source>
        <dbReference type="ARBA" id="ARBA00022842"/>
    </source>
</evidence>
<evidence type="ECO:0000256" key="10">
    <source>
        <dbReference type="ARBA" id="ARBA00023080"/>
    </source>
</evidence>
<evidence type="ECO:0000256" key="12">
    <source>
        <dbReference type="RuleBase" id="RU004011"/>
    </source>
</evidence>
<feature type="binding site" evidence="11">
    <location>
        <position position="108"/>
    </location>
    <ligand>
        <name>ATP</name>
        <dbReference type="ChEBI" id="CHEBI:30616"/>
    </ligand>
</feature>
<dbReference type="Pfam" id="PF00334">
    <property type="entry name" value="NDK"/>
    <property type="match status" value="1"/>
</dbReference>
<organism evidence="14 15">
    <name type="scientific">Candidatus Coatesbacteria bacterium RBG_13_66_14</name>
    <dbReference type="NCBI Taxonomy" id="1817816"/>
    <lineage>
        <taxon>Bacteria</taxon>
        <taxon>Candidatus Coatesiibacteriota</taxon>
    </lineage>
</organism>
<dbReference type="Proteomes" id="UP000177187">
    <property type="component" value="Unassembled WGS sequence"/>
</dbReference>
<comment type="similarity">
    <text evidence="2 11 12">Belongs to the NDK family.</text>
</comment>
<dbReference type="STRING" id="1817816.A2Y64_01300"/>
<evidence type="ECO:0000256" key="4">
    <source>
        <dbReference type="ARBA" id="ARBA00022679"/>
    </source>
</evidence>
<keyword evidence="8" id="KW-0067">ATP-binding</keyword>
<dbReference type="GO" id="GO:0006183">
    <property type="term" value="P:GTP biosynthetic process"/>
    <property type="evidence" value="ECO:0007669"/>
    <property type="project" value="InterPro"/>
</dbReference>
<dbReference type="InterPro" id="IPR036850">
    <property type="entry name" value="NDK-like_dom_sf"/>
</dbReference>
<name>A0A1F5FF33_9BACT</name>
<evidence type="ECO:0000256" key="3">
    <source>
        <dbReference type="ARBA" id="ARBA00012966"/>
    </source>
</evidence>
<dbReference type="GO" id="GO:0006241">
    <property type="term" value="P:CTP biosynthetic process"/>
    <property type="evidence" value="ECO:0007669"/>
    <property type="project" value="InterPro"/>
</dbReference>
<dbReference type="GO" id="GO:0046872">
    <property type="term" value="F:metal ion binding"/>
    <property type="evidence" value="ECO:0007669"/>
    <property type="project" value="UniProtKB-KW"/>
</dbReference>
<feature type="domain" description="Nucleoside diphosphate kinase-like" evidence="13">
    <location>
        <begin position="2"/>
        <end position="130"/>
    </location>
</feature>
<dbReference type="NCBIfam" id="NF001908">
    <property type="entry name" value="PRK00668.1"/>
    <property type="match status" value="1"/>
</dbReference>
<dbReference type="EC" id="2.7.4.6" evidence="3"/>
<evidence type="ECO:0000256" key="1">
    <source>
        <dbReference type="ARBA" id="ARBA00001946"/>
    </source>
</evidence>
<evidence type="ECO:0000259" key="13">
    <source>
        <dbReference type="SMART" id="SM00562"/>
    </source>
</evidence>
<dbReference type="PRINTS" id="PR01243">
    <property type="entry name" value="NUCDPKINASE"/>
</dbReference>
<keyword evidence="6" id="KW-0547">Nucleotide-binding</keyword>
<evidence type="ECO:0000256" key="7">
    <source>
        <dbReference type="ARBA" id="ARBA00022777"/>
    </source>
</evidence>
<dbReference type="PANTHER" id="PTHR11349">
    <property type="entry name" value="NUCLEOSIDE DIPHOSPHATE KINASE"/>
    <property type="match status" value="1"/>
</dbReference>
<feature type="binding site" evidence="11">
    <location>
        <position position="87"/>
    </location>
    <ligand>
        <name>ATP</name>
        <dbReference type="ChEBI" id="CHEBI:30616"/>
    </ligand>
</feature>
<accession>A0A1F5FF33</accession>
<feature type="binding site" evidence="11">
    <location>
        <position position="98"/>
    </location>
    <ligand>
        <name>ATP</name>
        <dbReference type="ChEBI" id="CHEBI:30616"/>
    </ligand>
</feature>
<dbReference type="SMART" id="SM00562">
    <property type="entry name" value="NDK"/>
    <property type="match status" value="1"/>
</dbReference>
<proteinExistence type="inferred from homology"/>
<evidence type="ECO:0000313" key="15">
    <source>
        <dbReference type="Proteomes" id="UP000177187"/>
    </source>
</evidence>
<dbReference type="AlphaFoldDB" id="A0A1F5FF33"/>
<evidence type="ECO:0000256" key="2">
    <source>
        <dbReference type="ARBA" id="ARBA00008142"/>
    </source>
</evidence>
<dbReference type="GO" id="GO:0004550">
    <property type="term" value="F:nucleoside diphosphate kinase activity"/>
    <property type="evidence" value="ECO:0007669"/>
    <property type="project" value="UniProtKB-EC"/>
</dbReference>
<keyword evidence="5" id="KW-0479">Metal-binding</keyword>
<feature type="binding site" evidence="11">
    <location>
        <position position="81"/>
    </location>
    <ligand>
        <name>ATP</name>
        <dbReference type="ChEBI" id="CHEBI:30616"/>
    </ligand>
</feature>
<evidence type="ECO:0000256" key="6">
    <source>
        <dbReference type="ARBA" id="ARBA00022741"/>
    </source>
</evidence>
<feature type="active site" description="Pros-phosphohistidine intermediate" evidence="11">
    <location>
        <position position="111"/>
    </location>
</feature>
<dbReference type="SUPFAM" id="SSF54919">
    <property type="entry name" value="Nucleoside diphosphate kinase, NDK"/>
    <property type="match status" value="1"/>
</dbReference>
<sequence length="130" mass="13712">MVLVKPDGVERNLVGACLAAFEGAGLRIAALKVLTMSREMAREFYAVHREQPFFDGLVAYMASGPLVAAVFEGPDAVSRARAILGATDPAEAAPGTLRARYGVSVQRNTVHGSDCGKTAAYELNVIFGTP</sequence>
<protein>
    <recommendedName>
        <fullName evidence="3">nucleoside-diphosphate kinase</fullName>
        <ecNumber evidence="3">2.7.4.6</ecNumber>
    </recommendedName>
</protein>
<dbReference type="InterPro" id="IPR034907">
    <property type="entry name" value="NDK-like_dom"/>
</dbReference>
<feature type="binding site" evidence="11">
    <location>
        <position position="53"/>
    </location>
    <ligand>
        <name>ATP</name>
        <dbReference type="ChEBI" id="CHEBI:30616"/>
    </ligand>
</feature>
<keyword evidence="9" id="KW-0460">Magnesium</keyword>
<dbReference type="CDD" id="cd04413">
    <property type="entry name" value="NDPk_I"/>
    <property type="match status" value="1"/>
</dbReference>
<comment type="caution">
    <text evidence="14">The sequence shown here is derived from an EMBL/GenBank/DDBJ whole genome shotgun (WGS) entry which is preliminary data.</text>
</comment>